<sequence length="284" mass="33509">MPGKITIITAAVFLSACSYFQKPEIQVFLNPWTGKTIYFVDLDDKYKRTASFNRVWSKLYKKKFRPYHKFQNKSYTILGTYETWKNDFLIIKDEKDRRYKMLFNFDDGEIPEFPSYILFNDALVEAKAMIGKTIWLNNTLDFKGFYSFADYDFKRFESVTVLDVHPYQNRDFGHPVWLKIKAKNGLDGFVRYNGEEGRVGVQDHYYTSDPLPREWGKEMIDKVLNKGIEIGMTERQVRISIGNPDELNHTSSRHGIAEQWVYGVEMGKKVYYQFENGKLTFINK</sequence>
<gene>
    <name evidence="1" type="ORF">METZ01_LOCUS10494</name>
</gene>
<name>A0A381NSW2_9ZZZZ</name>
<protein>
    <submittedName>
        <fullName evidence="1">Uncharacterized protein</fullName>
    </submittedName>
</protein>
<evidence type="ECO:0000313" key="1">
    <source>
        <dbReference type="EMBL" id="SUZ57640.1"/>
    </source>
</evidence>
<reference evidence="1" key="1">
    <citation type="submission" date="2018-05" db="EMBL/GenBank/DDBJ databases">
        <authorList>
            <person name="Lanie J.A."/>
            <person name="Ng W.-L."/>
            <person name="Kazmierczak K.M."/>
            <person name="Andrzejewski T.M."/>
            <person name="Davidsen T.M."/>
            <person name="Wayne K.J."/>
            <person name="Tettelin H."/>
            <person name="Glass J.I."/>
            <person name="Rusch D."/>
            <person name="Podicherti R."/>
            <person name="Tsui H.-C.T."/>
            <person name="Winkler M.E."/>
        </authorList>
    </citation>
    <scope>NUCLEOTIDE SEQUENCE</scope>
</reference>
<organism evidence="1">
    <name type="scientific">marine metagenome</name>
    <dbReference type="NCBI Taxonomy" id="408172"/>
    <lineage>
        <taxon>unclassified sequences</taxon>
        <taxon>metagenomes</taxon>
        <taxon>ecological metagenomes</taxon>
    </lineage>
</organism>
<dbReference type="AlphaFoldDB" id="A0A381NSW2"/>
<dbReference type="PROSITE" id="PS51257">
    <property type="entry name" value="PROKAR_LIPOPROTEIN"/>
    <property type="match status" value="1"/>
</dbReference>
<proteinExistence type="predicted"/>
<dbReference type="EMBL" id="UINC01000569">
    <property type="protein sequence ID" value="SUZ57640.1"/>
    <property type="molecule type" value="Genomic_DNA"/>
</dbReference>
<accession>A0A381NSW2</accession>